<dbReference type="KEGG" id="aper:A0U91_15295"/>
<keyword evidence="2" id="KW-0614">Plasmid</keyword>
<gene>
    <name evidence="2" type="ORF">A0U91_15295</name>
</gene>
<sequence>MFKSLFLADMIGATSFYVIAKCLLTLAFLSPMVPEVLSLLMRSDLYLDWFASHNGGLPFSGIASVVANIVTIICLVLAGVVATFLWLLARKKLSRS</sequence>
<accession>A0A1U9LJ07</accession>
<name>A0A1U9LJ07_9PROT</name>
<feature type="transmembrane region" description="Helical" evidence="1">
    <location>
        <begin position="62"/>
        <end position="89"/>
    </location>
</feature>
<evidence type="ECO:0000313" key="3">
    <source>
        <dbReference type="Proteomes" id="UP000189055"/>
    </source>
</evidence>
<dbReference type="AlphaFoldDB" id="A0A1U9LJ07"/>
<dbReference type="Proteomes" id="UP000189055">
    <property type="component" value="Plasmid pAC1084_1"/>
</dbReference>
<protein>
    <submittedName>
        <fullName evidence="2">Uncharacterized protein</fullName>
    </submittedName>
</protein>
<evidence type="ECO:0000313" key="2">
    <source>
        <dbReference type="EMBL" id="AQT06378.1"/>
    </source>
</evidence>
<geneLocation type="plasmid" evidence="3">
    <name>pac1084_1</name>
</geneLocation>
<reference evidence="2 3" key="1">
    <citation type="submission" date="2016-03" db="EMBL/GenBank/DDBJ databases">
        <title>Acetic acid bacteria sequencing.</title>
        <authorList>
            <person name="Brandt J."/>
            <person name="Jakob F."/>
            <person name="Vogel R.F."/>
        </authorList>
    </citation>
    <scope>NUCLEOTIDE SEQUENCE [LARGE SCALE GENOMIC DNA]</scope>
    <source>
        <strain evidence="2 3">TMW2.1084</strain>
        <plasmid evidence="3">pac1084_1</plasmid>
    </source>
</reference>
<keyword evidence="1" id="KW-1133">Transmembrane helix</keyword>
<evidence type="ECO:0000256" key="1">
    <source>
        <dbReference type="SAM" id="Phobius"/>
    </source>
</evidence>
<proteinExistence type="predicted"/>
<keyword evidence="1" id="KW-0812">Transmembrane</keyword>
<organism evidence="2 3">
    <name type="scientific">Acetobacter persici</name>
    <dbReference type="NCBI Taxonomy" id="1076596"/>
    <lineage>
        <taxon>Bacteria</taxon>
        <taxon>Pseudomonadati</taxon>
        <taxon>Pseudomonadota</taxon>
        <taxon>Alphaproteobacteria</taxon>
        <taxon>Acetobacterales</taxon>
        <taxon>Acetobacteraceae</taxon>
        <taxon>Acetobacter</taxon>
    </lineage>
</organism>
<keyword evidence="1" id="KW-0472">Membrane</keyword>
<dbReference type="EMBL" id="CP014688">
    <property type="protein sequence ID" value="AQT06378.1"/>
    <property type="molecule type" value="Genomic_DNA"/>
</dbReference>